<dbReference type="GO" id="GO:0005829">
    <property type="term" value="C:cytosol"/>
    <property type="evidence" value="ECO:0007669"/>
    <property type="project" value="TreeGrafter"/>
</dbReference>
<dbReference type="PANTHER" id="PTHR11609:SF5">
    <property type="entry name" value="PHOSPHORIBOSYLAMINOIMIDAZOLE CARBOXYLASE"/>
    <property type="match status" value="1"/>
</dbReference>
<protein>
    <recommendedName>
        <fullName evidence="1">ATP-grasp domain-containing protein</fullName>
    </recommendedName>
</protein>
<reference evidence="2" key="1">
    <citation type="submission" date="2018-06" db="EMBL/GenBank/DDBJ databases">
        <authorList>
            <person name="Zhirakovskaya E."/>
        </authorList>
    </citation>
    <scope>NUCLEOTIDE SEQUENCE</scope>
</reference>
<dbReference type="Gene3D" id="3.30.470.20">
    <property type="entry name" value="ATP-grasp fold, B domain"/>
    <property type="match status" value="1"/>
</dbReference>
<organism evidence="2">
    <name type="scientific">hydrothermal vent metagenome</name>
    <dbReference type="NCBI Taxonomy" id="652676"/>
    <lineage>
        <taxon>unclassified sequences</taxon>
        <taxon>metagenomes</taxon>
        <taxon>ecological metagenomes</taxon>
    </lineage>
</organism>
<gene>
    <name evidence="2" type="ORF">MNBD_DELTA01-345</name>
</gene>
<sequence>MDKKTILFVGGGYEAVPGVRQAAALGYNAIVLDRDADAPCVEFASDFIEGDVYDSQNALRALENYKGKLSIDGVVTIGCDAPGTVARLSAFLGLKSMSMETARLATNKLLMKDSLAAGGVPVPEYLSIGSLAQLKESIEAGRVYVLKPVDNRGARGVLRIDGDVDLDWAYRHSSSYSISDKSLLLESWVSGEQISAESVVYNGRAGLVAAAHRGYERTTRFYPYIIEDGGETPADLSAKVLKDIDDVLGKAAAAIGLESGTLKGDLVVTPEGRVVVIEVAARLSGGNFCTVNIPRVYGVDLIEASIRIATGEGLDLDKYLRPSTCYVANRYLFLEPGRVDSIRFDKDISGIAGVIYWKLNVAVGDVIKGVTDHTKRHGTVISYAPTKEAAIAIAEDALNSIEVVLGTDGNGIERE</sequence>
<dbReference type="SUPFAM" id="SSF52440">
    <property type="entry name" value="PreATP-grasp domain"/>
    <property type="match status" value="1"/>
</dbReference>
<dbReference type="Pfam" id="PF13535">
    <property type="entry name" value="ATP-grasp_4"/>
    <property type="match status" value="1"/>
</dbReference>
<dbReference type="PANTHER" id="PTHR11609">
    <property type="entry name" value="PURINE BIOSYNTHESIS PROTEIN 6/7, PUR6/7"/>
    <property type="match status" value="1"/>
</dbReference>
<dbReference type="PROSITE" id="PS50975">
    <property type="entry name" value="ATP_GRASP"/>
    <property type="match status" value="1"/>
</dbReference>
<feature type="domain" description="ATP-grasp" evidence="1">
    <location>
        <begin position="112"/>
        <end position="310"/>
    </location>
</feature>
<accession>A0A3B0QZV8</accession>
<dbReference type="EMBL" id="UOEA01000090">
    <property type="protein sequence ID" value="VAV85551.1"/>
    <property type="molecule type" value="Genomic_DNA"/>
</dbReference>
<dbReference type="AlphaFoldDB" id="A0A3B0QZV8"/>
<name>A0A3B0QZV8_9ZZZZ</name>
<dbReference type="GO" id="GO:0005524">
    <property type="term" value="F:ATP binding"/>
    <property type="evidence" value="ECO:0007669"/>
    <property type="project" value="InterPro"/>
</dbReference>
<dbReference type="GO" id="GO:0046872">
    <property type="term" value="F:metal ion binding"/>
    <property type="evidence" value="ECO:0007669"/>
    <property type="project" value="InterPro"/>
</dbReference>
<dbReference type="SUPFAM" id="SSF56059">
    <property type="entry name" value="Glutathione synthetase ATP-binding domain-like"/>
    <property type="match status" value="1"/>
</dbReference>
<evidence type="ECO:0000313" key="2">
    <source>
        <dbReference type="EMBL" id="VAV85551.1"/>
    </source>
</evidence>
<dbReference type="InterPro" id="IPR011761">
    <property type="entry name" value="ATP-grasp"/>
</dbReference>
<proteinExistence type="predicted"/>
<dbReference type="Gene3D" id="3.40.50.20">
    <property type="match status" value="1"/>
</dbReference>
<evidence type="ECO:0000259" key="1">
    <source>
        <dbReference type="PROSITE" id="PS50975"/>
    </source>
</evidence>
<dbReference type="InterPro" id="IPR016185">
    <property type="entry name" value="PreATP-grasp_dom_sf"/>
</dbReference>
<dbReference type="Pfam" id="PF18603">
    <property type="entry name" value="LAL_C2"/>
    <property type="match status" value="1"/>
</dbReference>
<dbReference type="InterPro" id="IPR040570">
    <property type="entry name" value="LAL_C2"/>
</dbReference>